<reference evidence="3" key="1">
    <citation type="submission" date="2016-10" db="EMBL/GenBank/DDBJ databases">
        <authorList>
            <person name="Varghese N."/>
            <person name="Submissions S."/>
        </authorList>
    </citation>
    <scope>NUCLEOTIDE SEQUENCE [LARGE SCALE GENOMIC DNA]</scope>
    <source>
        <strain evidence="3">IBRC-M 10043</strain>
    </source>
</reference>
<evidence type="ECO:0000256" key="1">
    <source>
        <dbReference type="SAM" id="MobiDB-lite"/>
    </source>
</evidence>
<dbReference type="AlphaFoldDB" id="A0A1H8PZB4"/>
<dbReference type="Proteomes" id="UP000198775">
    <property type="component" value="Unassembled WGS sequence"/>
</dbReference>
<dbReference type="EMBL" id="FOCX01000013">
    <property type="protein sequence ID" value="SEO47342.1"/>
    <property type="molecule type" value="Genomic_DNA"/>
</dbReference>
<sequence length="105" mass="11571">MSENFTLGDFGAGGQRSRAGDTRIDIEQRAKEATAGEWEYLVHTENRIGWHIPDDTATLALHRGETGTTLKRGSRIVGTEDTLVAGLELAAAYMRDHPEGESRWS</sequence>
<evidence type="ECO:0000313" key="3">
    <source>
        <dbReference type="Proteomes" id="UP000198775"/>
    </source>
</evidence>
<name>A0A1H8PZB4_9EURY</name>
<gene>
    <name evidence="2" type="ORF">SAMN05216388_101312</name>
</gene>
<keyword evidence="3" id="KW-1185">Reference proteome</keyword>
<dbReference type="RefSeq" id="WP_092661183.1">
    <property type="nucleotide sequence ID" value="NZ_FOCX01000013.1"/>
</dbReference>
<protein>
    <submittedName>
        <fullName evidence="2">Uncharacterized protein</fullName>
    </submittedName>
</protein>
<evidence type="ECO:0000313" key="2">
    <source>
        <dbReference type="EMBL" id="SEO47342.1"/>
    </source>
</evidence>
<proteinExistence type="predicted"/>
<organism evidence="2 3">
    <name type="scientific">Halorientalis persicus</name>
    <dbReference type="NCBI Taxonomy" id="1367881"/>
    <lineage>
        <taxon>Archaea</taxon>
        <taxon>Methanobacteriati</taxon>
        <taxon>Methanobacteriota</taxon>
        <taxon>Stenosarchaea group</taxon>
        <taxon>Halobacteria</taxon>
        <taxon>Halobacteriales</taxon>
        <taxon>Haloarculaceae</taxon>
        <taxon>Halorientalis</taxon>
    </lineage>
</organism>
<feature type="region of interest" description="Disordered" evidence="1">
    <location>
        <begin position="1"/>
        <end position="21"/>
    </location>
</feature>
<dbReference type="OrthoDB" id="218001at2157"/>
<accession>A0A1H8PZB4</accession>